<sequence length="106" mass="12033">MQNFSMNSNSLRPASLFHYFYEISQIPRPSKKEGKIVAYLKTFGEKHQLETKIDEAGNVLIKKPATSGKEHLKTVILQSHVDMVCEKNSDVNHNFLTDAIQIEIDG</sequence>
<keyword evidence="1" id="KW-0645">Protease</keyword>
<feature type="non-terminal residue" evidence="1">
    <location>
        <position position="106"/>
    </location>
</feature>
<dbReference type="PANTHER" id="PTHR43501">
    <property type="entry name" value="CYTOSOL NON-SPECIFIC DIPEPTIDASE"/>
    <property type="match status" value="1"/>
</dbReference>
<dbReference type="Gene3D" id="3.40.630.10">
    <property type="entry name" value="Zn peptidases"/>
    <property type="match status" value="1"/>
</dbReference>
<accession>A0A5J4PQC4</accession>
<dbReference type="InterPro" id="IPR001160">
    <property type="entry name" value="Peptidase_M20C"/>
</dbReference>
<proteinExistence type="predicted"/>
<dbReference type="EC" id="3.4.13.18" evidence="1"/>
<dbReference type="GO" id="GO:0006508">
    <property type="term" value="P:proteolysis"/>
    <property type="evidence" value="ECO:0007669"/>
    <property type="project" value="InterPro"/>
</dbReference>
<gene>
    <name evidence="1" type="ORF">EZS27_037208</name>
</gene>
<dbReference type="AlphaFoldDB" id="A0A5J4PQC4"/>
<dbReference type="EMBL" id="SNRY01006814">
    <property type="protein sequence ID" value="KAA6311725.1"/>
    <property type="molecule type" value="Genomic_DNA"/>
</dbReference>
<name>A0A5J4PQC4_9ZZZZ</name>
<keyword evidence="1" id="KW-0378">Hydrolase</keyword>
<keyword evidence="1" id="KW-0224">Dipeptidase</keyword>
<reference evidence="1" key="1">
    <citation type="submission" date="2019-03" db="EMBL/GenBank/DDBJ databases">
        <title>Single cell metagenomics reveals metabolic interactions within the superorganism composed of flagellate Streblomastix strix and complex community of Bacteroidetes bacteria on its surface.</title>
        <authorList>
            <person name="Treitli S.C."/>
            <person name="Kolisko M."/>
            <person name="Husnik F."/>
            <person name="Keeling P."/>
            <person name="Hampl V."/>
        </authorList>
    </citation>
    <scope>NUCLEOTIDE SEQUENCE</scope>
    <source>
        <strain evidence="1">STM</strain>
    </source>
</reference>
<dbReference type="SUPFAM" id="SSF53187">
    <property type="entry name" value="Zn-dependent exopeptidases"/>
    <property type="match status" value="1"/>
</dbReference>
<evidence type="ECO:0000313" key="1">
    <source>
        <dbReference type="EMBL" id="KAA6311725.1"/>
    </source>
</evidence>
<dbReference type="PANTHER" id="PTHR43501:SF1">
    <property type="entry name" value="CYTOSOL NON-SPECIFIC DIPEPTIDASE"/>
    <property type="match status" value="1"/>
</dbReference>
<dbReference type="GO" id="GO:0005829">
    <property type="term" value="C:cytosol"/>
    <property type="evidence" value="ECO:0007669"/>
    <property type="project" value="TreeGrafter"/>
</dbReference>
<organism evidence="1">
    <name type="scientific">termite gut metagenome</name>
    <dbReference type="NCBI Taxonomy" id="433724"/>
    <lineage>
        <taxon>unclassified sequences</taxon>
        <taxon>metagenomes</taxon>
        <taxon>organismal metagenomes</taxon>
    </lineage>
</organism>
<comment type="caution">
    <text evidence="1">The sequence shown here is derived from an EMBL/GenBank/DDBJ whole genome shotgun (WGS) entry which is preliminary data.</text>
</comment>
<dbReference type="GO" id="GO:0070573">
    <property type="term" value="F:metallodipeptidase activity"/>
    <property type="evidence" value="ECO:0007669"/>
    <property type="project" value="TreeGrafter"/>
</dbReference>
<protein>
    <submittedName>
        <fullName evidence="1">Cytosol non-specific dipeptidase</fullName>
        <ecNumber evidence="1">3.4.13.18</ecNumber>
    </submittedName>
</protein>